<protein>
    <submittedName>
        <fullName evidence="1">Uncharacterized protein</fullName>
    </submittedName>
</protein>
<evidence type="ECO:0000313" key="1">
    <source>
        <dbReference type="EMBL" id="VEB41348.1"/>
    </source>
</evidence>
<sequence>MLANSTGLLESAVPEKRKVAVLTPVEQLTALMVKALRDIALPTAGNCPLATVGRLIVYWPLALRSQVPPA</sequence>
<evidence type="ECO:0000313" key="2">
    <source>
        <dbReference type="Proteomes" id="UP000275777"/>
    </source>
</evidence>
<organism evidence="1 2">
    <name type="scientific">Chromobacterium violaceum</name>
    <dbReference type="NCBI Taxonomy" id="536"/>
    <lineage>
        <taxon>Bacteria</taxon>
        <taxon>Pseudomonadati</taxon>
        <taxon>Pseudomonadota</taxon>
        <taxon>Betaproteobacteria</taxon>
        <taxon>Neisseriales</taxon>
        <taxon>Chromobacteriaceae</taxon>
        <taxon>Chromobacterium</taxon>
    </lineage>
</organism>
<accession>A0A3S4HGK2</accession>
<reference evidence="1 2" key="1">
    <citation type="submission" date="2018-12" db="EMBL/GenBank/DDBJ databases">
        <authorList>
            <consortium name="Pathogen Informatics"/>
        </authorList>
    </citation>
    <scope>NUCLEOTIDE SEQUENCE [LARGE SCALE GENOMIC DNA]</scope>
    <source>
        <strain evidence="1 2">NCTC9695</strain>
    </source>
</reference>
<gene>
    <name evidence="1" type="ORF">NCTC9695_01769</name>
</gene>
<dbReference type="Proteomes" id="UP000275777">
    <property type="component" value="Chromosome"/>
</dbReference>
<name>A0A3S4HGK2_CHRVL</name>
<dbReference type="EMBL" id="LR134182">
    <property type="protein sequence ID" value="VEB41348.1"/>
    <property type="molecule type" value="Genomic_DNA"/>
</dbReference>
<dbReference type="AlphaFoldDB" id="A0A3S4HGK2"/>
<proteinExistence type="predicted"/>